<feature type="compositionally biased region" description="Polar residues" evidence="5">
    <location>
        <begin position="28"/>
        <end position="45"/>
    </location>
</feature>
<evidence type="ECO:0000259" key="6">
    <source>
        <dbReference type="PROSITE" id="PS50983"/>
    </source>
</evidence>
<dbReference type="SUPFAM" id="SSF53807">
    <property type="entry name" value="Helical backbone' metal receptor"/>
    <property type="match status" value="1"/>
</dbReference>
<keyword evidence="4" id="KW-0732">Signal</keyword>
<feature type="domain" description="Fe/B12 periplasmic-binding" evidence="6">
    <location>
        <begin position="65"/>
        <end position="321"/>
    </location>
</feature>
<dbReference type="Pfam" id="PF01497">
    <property type="entry name" value="Peripla_BP_2"/>
    <property type="match status" value="1"/>
</dbReference>
<dbReference type="Proteomes" id="UP000639396">
    <property type="component" value="Unassembled WGS sequence"/>
</dbReference>
<dbReference type="GO" id="GO:0030288">
    <property type="term" value="C:outer membrane-bounded periplasmic space"/>
    <property type="evidence" value="ECO:0007669"/>
    <property type="project" value="TreeGrafter"/>
</dbReference>
<evidence type="ECO:0000256" key="2">
    <source>
        <dbReference type="ARBA" id="ARBA00008814"/>
    </source>
</evidence>
<comment type="caution">
    <text evidence="7">The sequence shown here is derived from an EMBL/GenBank/DDBJ whole genome shotgun (WGS) entry which is preliminary data.</text>
</comment>
<organism evidence="7 8">
    <name type="scientific">Paenibacillus oceani</name>
    <dbReference type="NCBI Taxonomy" id="2772510"/>
    <lineage>
        <taxon>Bacteria</taxon>
        <taxon>Bacillati</taxon>
        <taxon>Bacillota</taxon>
        <taxon>Bacilli</taxon>
        <taxon>Bacillales</taxon>
        <taxon>Paenibacillaceae</taxon>
        <taxon>Paenibacillus</taxon>
    </lineage>
</organism>
<dbReference type="Gene3D" id="3.40.50.1980">
    <property type="entry name" value="Nitrogenase molybdenum iron protein domain"/>
    <property type="match status" value="2"/>
</dbReference>
<proteinExistence type="inferred from homology"/>
<dbReference type="PROSITE" id="PS50983">
    <property type="entry name" value="FE_B12_PBP"/>
    <property type="match status" value="1"/>
</dbReference>
<reference evidence="7" key="1">
    <citation type="submission" date="2020-09" db="EMBL/GenBank/DDBJ databases">
        <title>A novel bacterium of genus Paenibacillus, isolated from South China Sea.</title>
        <authorList>
            <person name="Huang H."/>
            <person name="Mo K."/>
            <person name="Hu Y."/>
        </authorList>
    </citation>
    <scope>NUCLEOTIDE SEQUENCE</scope>
    <source>
        <strain evidence="7">IB182363</strain>
    </source>
</reference>
<keyword evidence="3" id="KW-0813">Transport</keyword>
<accession>A0A927CC01</accession>
<sequence>MMGLLLIGCTSGNSDSGSAKGDNGGSPAGTNATSPNGQTGTKEQATTRSYTDYKGHTVQIPAAPKRVVFAGETTGDLIELDIPMIGIFGDHLDGRVYQKEAAQIENVGFPLNLEKVISLNPDLIIVGNTDEKAYAQLDKIAPTIMFDTFASLDDRFKELGIIFNKQQQTADWLKAHHAKTAEMWKKLYATVLKPGETASVFTYYPGDRLFVMARAGLPQLLYGEGGLKPTAPIQQVLDAKEGFRQISVESLPEFAGDRIFILDPVADEAKKSTDALINSAVWKGLPAVKNGHVYRLYIQKSDSDAASREWLLEELPRMLAK</sequence>
<dbReference type="InterPro" id="IPR051313">
    <property type="entry name" value="Bact_iron-sidero_bind"/>
</dbReference>
<evidence type="ECO:0000256" key="5">
    <source>
        <dbReference type="SAM" id="MobiDB-lite"/>
    </source>
</evidence>
<gene>
    <name evidence="7" type="ORF">IDH45_13965</name>
</gene>
<dbReference type="EMBL" id="JACXJA010000016">
    <property type="protein sequence ID" value="MBD2863095.1"/>
    <property type="molecule type" value="Genomic_DNA"/>
</dbReference>
<evidence type="ECO:0000313" key="8">
    <source>
        <dbReference type="Proteomes" id="UP000639396"/>
    </source>
</evidence>
<dbReference type="GO" id="GO:1901678">
    <property type="term" value="P:iron coordination entity transport"/>
    <property type="evidence" value="ECO:0007669"/>
    <property type="project" value="UniProtKB-ARBA"/>
</dbReference>
<feature type="region of interest" description="Disordered" evidence="5">
    <location>
        <begin position="12"/>
        <end position="45"/>
    </location>
</feature>
<evidence type="ECO:0000256" key="4">
    <source>
        <dbReference type="ARBA" id="ARBA00022729"/>
    </source>
</evidence>
<evidence type="ECO:0000256" key="1">
    <source>
        <dbReference type="ARBA" id="ARBA00004196"/>
    </source>
</evidence>
<protein>
    <submittedName>
        <fullName evidence="7">ABC transporter substrate-binding protein</fullName>
    </submittedName>
</protein>
<name>A0A927CC01_9BACL</name>
<evidence type="ECO:0000313" key="7">
    <source>
        <dbReference type="EMBL" id="MBD2863095.1"/>
    </source>
</evidence>
<comment type="subcellular location">
    <subcellularLocation>
        <location evidence="1">Cell envelope</location>
    </subcellularLocation>
</comment>
<dbReference type="PANTHER" id="PTHR30532">
    <property type="entry name" value="IRON III DICITRATE-BINDING PERIPLASMIC PROTEIN"/>
    <property type="match status" value="1"/>
</dbReference>
<dbReference type="InterPro" id="IPR002491">
    <property type="entry name" value="ABC_transptr_periplasmic_BD"/>
</dbReference>
<comment type="similarity">
    <text evidence="2">Belongs to the bacterial solute-binding protein 8 family.</text>
</comment>
<keyword evidence="8" id="KW-1185">Reference proteome</keyword>
<evidence type="ECO:0000256" key="3">
    <source>
        <dbReference type="ARBA" id="ARBA00022448"/>
    </source>
</evidence>
<dbReference type="AlphaFoldDB" id="A0A927CC01"/>
<dbReference type="PANTHER" id="PTHR30532:SF26">
    <property type="entry name" value="IRON(3+)-HYDROXAMATE-BINDING PROTEIN FHUD"/>
    <property type="match status" value="1"/>
</dbReference>